<name>A0A165LNX3_9APHY</name>
<feature type="region of interest" description="Disordered" evidence="5">
    <location>
        <begin position="112"/>
        <end position="187"/>
    </location>
</feature>
<dbReference type="PANTHER" id="PTHR46171">
    <property type="entry name" value="GH10160P"/>
    <property type="match status" value="1"/>
</dbReference>
<reference evidence="7 8" key="1">
    <citation type="journal article" date="2016" name="Mol. Biol. Evol.">
        <title>Comparative Genomics of Early-Diverging Mushroom-Forming Fungi Provides Insights into the Origins of Lignocellulose Decay Capabilities.</title>
        <authorList>
            <person name="Nagy L.G."/>
            <person name="Riley R."/>
            <person name="Tritt A."/>
            <person name="Adam C."/>
            <person name="Daum C."/>
            <person name="Floudas D."/>
            <person name="Sun H."/>
            <person name="Yadav J.S."/>
            <person name="Pangilinan J."/>
            <person name="Larsson K.H."/>
            <person name="Matsuura K."/>
            <person name="Barry K."/>
            <person name="Labutti K."/>
            <person name="Kuo R."/>
            <person name="Ohm R.A."/>
            <person name="Bhattacharya S.S."/>
            <person name="Shirouzu T."/>
            <person name="Yoshinaga Y."/>
            <person name="Martin F.M."/>
            <person name="Grigoriev I.V."/>
            <person name="Hibbett D.S."/>
        </authorList>
    </citation>
    <scope>NUCLEOTIDE SEQUENCE [LARGE SCALE GENOMIC DNA]</scope>
    <source>
        <strain evidence="7 8">L-15889</strain>
    </source>
</reference>
<dbReference type="SMART" id="SM01197">
    <property type="entry name" value="FANCL_C"/>
    <property type="match status" value="1"/>
</dbReference>
<proteinExistence type="predicted"/>
<feature type="compositionally biased region" description="Polar residues" evidence="5">
    <location>
        <begin position="114"/>
        <end position="124"/>
    </location>
</feature>
<evidence type="ECO:0000256" key="1">
    <source>
        <dbReference type="ARBA" id="ARBA00022723"/>
    </source>
</evidence>
<sequence length="187" mass="20612">MTLLIVSPYISFHIWQRDEDLNTSYEALLELTGILGDGRPRGLSEQVIASLPSGTYREWATPGETEERCPICLDDYNAEDAVSKVPACSHWFHRGCLEQWLKTARTCPVCRGRVSSSDPRNAQQPSGPSNPLGSSAGPSGSVAGAFARRRRAGNAPRRPPRSEDRREGGNDSDSDMPPFPLPPWRYS</sequence>
<dbReference type="STRING" id="1314783.A0A165LNX3"/>
<dbReference type="AlphaFoldDB" id="A0A165LNX3"/>
<dbReference type="InterPro" id="IPR011016">
    <property type="entry name" value="Znf_RING-CH"/>
</dbReference>
<dbReference type="SMART" id="SM00184">
    <property type="entry name" value="RING"/>
    <property type="match status" value="1"/>
</dbReference>
<evidence type="ECO:0000256" key="5">
    <source>
        <dbReference type="SAM" id="MobiDB-lite"/>
    </source>
</evidence>
<dbReference type="Gene3D" id="3.30.40.10">
    <property type="entry name" value="Zinc/RING finger domain, C3HC4 (zinc finger)"/>
    <property type="match status" value="1"/>
</dbReference>
<dbReference type="CDD" id="cd16454">
    <property type="entry name" value="RING-H2_PA-TM-RING"/>
    <property type="match status" value="1"/>
</dbReference>
<gene>
    <name evidence="7" type="ORF">DAEQUDRAFT_678222</name>
</gene>
<dbReference type="InterPro" id="IPR001841">
    <property type="entry name" value="Znf_RING"/>
</dbReference>
<dbReference type="Proteomes" id="UP000076727">
    <property type="component" value="Unassembled WGS sequence"/>
</dbReference>
<dbReference type="InterPro" id="IPR013083">
    <property type="entry name" value="Znf_RING/FYVE/PHD"/>
</dbReference>
<evidence type="ECO:0000313" key="7">
    <source>
        <dbReference type="EMBL" id="KZT64667.1"/>
    </source>
</evidence>
<feature type="domain" description="RING-type" evidence="6">
    <location>
        <begin position="69"/>
        <end position="111"/>
    </location>
</feature>
<dbReference type="EMBL" id="KV429122">
    <property type="protein sequence ID" value="KZT64667.1"/>
    <property type="molecule type" value="Genomic_DNA"/>
</dbReference>
<dbReference type="GO" id="GO:0061630">
    <property type="term" value="F:ubiquitin protein ligase activity"/>
    <property type="evidence" value="ECO:0007669"/>
    <property type="project" value="TreeGrafter"/>
</dbReference>
<evidence type="ECO:0000256" key="3">
    <source>
        <dbReference type="ARBA" id="ARBA00022833"/>
    </source>
</evidence>
<evidence type="ECO:0000256" key="4">
    <source>
        <dbReference type="PROSITE-ProRule" id="PRU00175"/>
    </source>
</evidence>
<feature type="compositionally biased region" description="Pro residues" evidence="5">
    <location>
        <begin position="177"/>
        <end position="187"/>
    </location>
</feature>
<protein>
    <recommendedName>
        <fullName evidence="6">RING-type domain-containing protein</fullName>
    </recommendedName>
</protein>
<keyword evidence="3" id="KW-0862">Zinc</keyword>
<feature type="compositionally biased region" description="Low complexity" evidence="5">
    <location>
        <begin position="125"/>
        <end position="146"/>
    </location>
</feature>
<dbReference type="GO" id="GO:0016567">
    <property type="term" value="P:protein ubiquitination"/>
    <property type="evidence" value="ECO:0007669"/>
    <property type="project" value="TreeGrafter"/>
</dbReference>
<keyword evidence="1" id="KW-0479">Metal-binding</keyword>
<dbReference type="Pfam" id="PF13639">
    <property type="entry name" value="zf-RING_2"/>
    <property type="match status" value="1"/>
</dbReference>
<dbReference type="PANTHER" id="PTHR46171:SF3">
    <property type="entry name" value="GH10160P"/>
    <property type="match status" value="1"/>
</dbReference>
<evidence type="ECO:0000259" key="6">
    <source>
        <dbReference type="PROSITE" id="PS50089"/>
    </source>
</evidence>
<dbReference type="GO" id="GO:0008270">
    <property type="term" value="F:zinc ion binding"/>
    <property type="evidence" value="ECO:0007669"/>
    <property type="project" value="UniProtKB-KW"/>
</dbReference>
<dbReference type="OrthoDB" id="8062037at2759"/>
<evidence type="ECO:0000313" key="8">
    <source>
        <dbReference type="Proteomes" id="UP000076727"/>
    </source>
</evidence>
<organism evidence="7 8">
    <name type="scientific">Daedalea quercina L-15889</name>
    <dbReference type="NCBI Taxonomy" id="1314783"/>
    <lineage>
        <taxon>Eukaryota</taxon>
        <taxon>Fungi</taxon>
        <taxon>Dikarya</taxon>
        <taxon>Basidiomycota</taxon>
        <taxon>Agaricomycotina</taxon>
        <taxon>Agaricomycetes</taxon>
        <taxon>Polyporales</taxon>
        <taxon>Fomitopsis</taxon>
    </lineage>
</organism>
<feature type="compositionally biased region" description="Basic and acidic residues" evidence="5">
    <location>
        <begin position="160"/>
        <end position="169"/>
    </location>
</feature>
<dbReference type="SUPFAM" id="SSF57850">
    <property type="entry name" value="RING/U-box"/>
    <property type="match status" value="1"/>
</dbReference>
<dbReference type="SMART" id="SM00744">
    <property type="entry name" value="RINGv"/>
    <property type="match status" value="1"/>
</dbReference>
<accession>A0A165LNX3</accession>
<keyword evidence="2 4" id="KW-0863">Zinc-finger</keyword>
<evidence type="ECO:0000256" key="2">
    <source>
        <dbReference type="ARBA" id="ARBA00022771"/>
    </source>
</evidence>
<keyword evidence="8" id="KW-1185">Reference proteome</keyword>
<dbReference type="PROSITE" id="PS50089">
    <property type="entry name" value="ZF_RING_2"/>
    <property type="match status" value="1"/>
</dbReference>